<dbReference type="Proteomes" id="UP001501447">
    <property type="component" value="Unassembled WGS sequence"/>
</dbReference>
<reference evidence="3" key="1">
    <citation type="journal article" date="2019" name="Int. J. Syst. Evol. Microbiol.">
        <title>The Global Catalogue of Microorganisms (GCM) 10K type strain sequencing project: providing services to taxonomists for standard genome sequencing and annotation.</title>
        <authorList>
            <consortium name="The Broad Institute Genomics Platform"/>
            <consortium name="The Broad Institute Genome Sequencing Center for Infectious Disease"/>
            <person name="Wu L."/>
            <person name="Ma J."/>
        </authorList>
    </citation>
    <scope>NUCLEOTIDE SEQUENCE [LARGE SCALE GENOMIC DNA]</scope>
    <source>
        <strain evidence="3">JCM 16373</strain>
    </source>
</reference>
<evidence type="ECO:0000256" key="1">
    <source>
        <dbReference type="SAM" id="MobiDB-lite"/>
    </source>
</evidence>
<sequence>MRGQVGGDPLIWPFVVSRFIAVGAPSSPSAPPARRPFLSSLPLPAEPSRPPCALVPSGTKAPCAGSGSRVAGAKRAGSNSVGFSGGPGVYAEAEFAGFGGMFVLLSLPWDGAVSRAGVPPLPRSGSGKGPGRNRRVSW</sequence>
<keyword evidence="3" id="KW-1185">Reference proteome</keyword>
<evidence type="ECO:0000313" key="3">
    <source>
        <dbReference type="Proteomes" id="UP001501447"/>
    </source>
</evidence>
<organism evidence="2 3">
    <name type="scientific">Streptomyces axinellae</name>
    <dbReference type="NCBI Taxonomy" id="552788"/>
    <lineage>
        <taxon>Bacteria</taxon>
        <taxon>Bacillati</taxon>
        <taxon>Actinomycetota</taxon>
        <taxon>Actinomycetes</taxon>
        <taxon>Kitasatosporales</taxon>
        <taxon>Streptomycetaceae</taxon>
        <taxon>Streptomyces</taxon>
    </lineage>
</organism>
<feature type="region of interest" description="Disordered" evidence="1">
    <location>
        <begin position="116"/>
        <end position="138"/>
    </location>
</feature>
<accession>A0ABP6DDM9</accession>
<name>A0ABP6DDM9_9ACTN</name>
<dbReference type="EMBL" id="BAAARJ010000042">
    <property type="protein sequence ID" value="GAA2640785.1"/>
    <property type="molecule type" value="Genomic_DNA"/>
</dbReference>
<evidence type="ECO:0000313" key="2">
    <source>
        <dbReference type="EMBL" id="GAA2640785.1"/>
    </source>
</evidence>
<proteinExistence type="predicted"/>
<protein>
    <submittedName>
        <fullName evidence="2">Uncharacterized protein</fullName>
    </submittedName>
</protein>
<comment type="caution">
    <text evidence="2">The sequence shown here is derived from an EMBL/GenBank/DDBJ whole genome shotgun (WGS) entry which is preliminary data.</text>
</comment>
<gene>
    <name evidence="2" type="ORF">GCM10009863_67490</name>
</gene>